<reference evidence="3" key="2">
    <citation type="submission" date="2020-09" db="EMBL/GenBank/DDBJ databases">
        <authorList>
            <person name="Sun Q."/>
            <person name="Zhou Y."/>
        </authorList>
    </citation>
    <scope>NUCLEOTIDE SEQUENCE</scope>
    <source>
        <strain evidence="3">CGMCC 1.12997</strain>
    </source>
</reference>
<dbReference type="RefSeq" id="WP_229739267.1">
    <property type="nucleotide sequence ID" value="NZ_BMGT01000003.1"/>
</dbReference>
<protein>
    <recommendedName>
        <fullName evidence="2">Glycoamylase-like domain-containing protein</fullName>
    </recommendedName>
</protein>
<accession>A0A917M594</accession>
<reference evidence="3" key="1">
    <citation type="journal article" date="2014" name="Int. J. Syst. Evol. Microbiol.">
        <title>Complete genome sequence of Corynebacterium casei LMG S-19264T (=DSM 44701T), isolated from a smear-ripened cheese.</title>
        <authorList>
            <consortium name="US DOE Joint Genome Institute (JGI-PGF)"/>
            <person name="Walter F."/>
            <person name="Albersmeier A."/>
            <person name="Kalinowski J."/>
            <person name="Ruckert C."/>
        </authorList>
    </citation>
    <scope>NUCLEOTIDE SEQUENCE</scope>
    <source>
        <strain evidence="3">CGMCC 1.12997</strain>
    </source>
</reference>
<evidence type="ECO:0000256" key="1">
    <source>
        <dbReference type="SAM" id="MobiDB-lite"/>
    </source>
</evidence>
<feature type="compositionally biased region" description="Basic and acidic residues" evidence="1">
    <location>
        <begin position="1"/>
        <end position="13"/>
    </location>
</feature>
<dbReference type="AlphaFoldDB" id="A0A917M594"/>
<dbReference type="InterPro" id="IPR006311">
    <property type="entry name" value="TAT_signal"/>
</dbReference>
<dbReference type="Proteomes" id="UP000647241">
    <property type="component" value="Unassembled WGS sequence"/>
</dbReference>
<name>A0A917M594_9BACT</name>
<evidence type="ECO:0000313" key="3">
    <source>
        <dbReference type="EMBL" id="GGG79728.1"/>
    </source>
</evidence>
<dbReference type="PIRSF" id="PIRSF028431">
    <property type="entry name" value="UCP028431"/>
    <property type="match status" value="1"/>
</dbReference>
<dbReference type="EMBL" id="BMGT01000003">
    <property type="protein sequence ID" value="GGG79728.1"/>
    <property type="molecule type" value="Genomic_DNA"/>
</dbReference>
<dbReference type="InterPro" id="IPR016883">
    <property type="entry name" value="UCP028431"/>
</dbReference>
<dbReference type="PROSITE" id="PS51318">
    <property type="entry name" value="TAT"/>
    <property type="match status" value="1"/>
</dbReference>
<feature type="region of interest" description="Disordered" evidence="1">
    <location>
        <begin position="51"/>
        <end position="84"/>
    </location>
</feature>
<evidence type="ECO:0000259" key="2">
    <source>
        <dbReference type="Pfam" id="PF10091"/>
    </source>
</evidence>
<feature type="region of interest" description="Disordered" evidence="1">
    <location>
        <begin position="1"/>
        <end position="24"/>
    </location>
</feature>
<keyword evidence="4" id="KW-1185">Reference proteome</keyword>
<sequence>MRVDDNEERDRQIRRMIGQYGNKSSRRSLLRQMAGVSLGLPLAHALPLLGQQAAQQQAQQAAPQKVSGPHKTPAPPPAPSALSPEDDQLLDEIERASFLYFWEQANPQTGLIKDRANTRTKDTSIVASMAATGFGLTAICIADQRGFIPHNEARLRVVNTLLFIWKKLPTHRGFFYHFANINTGERIWDSEVSSVDTAILLCGILTCRQHFNDRGVNGLSDAIFNRVDWTWLSEDTTLLPMGWTPEIGFLPYKWDYYSELMMIYLLGMGSSAHPLNPQAWTAWKRTTFEYDGLRYIGSFAPLFVHQYSQAWFDFRRKKDNYADYFQNSAIATDVHRRFCIELNKIFPDYSNDLWGITASDSEKGYVIWGGPPAMGPIDGTVVPAAAGGSLPFLPDATMRVIRNIRKNYPQAWCRYGFVDAFNPLKKWYDTDVVGIDTGITLLMAENARSAFIWETFMKNPEAQHGMTKAGFKEYQPTVG</sequence>
<dbReference type="Pfam" id="PF10091">
    <property type="entry name" value="Glycoamylase"/>
    <property type="match status" value="1"/>
</dbReference>
<proteinExistence type="predicted"/>
<dbReference type="InterPro" id="IPR019282">
    <property type="entry name" value="Glycoamylase-like_cons_dom"/>
</dbReference>
<gene>
    <name evidence="3" type="ORF">GCM10011585_23790</name>
</gene>
<feature type="compositionally biased region" description="Low complexity" evidence="1">
    <location>
        <begin position="51"/>
        <end position="64"/>
    </location>
</feature>
<dbReference type="Gene3D" id="1.50.10.140">
    <property type="match status" value="1"/>
</dbReference>
<comment type="caution">
    <text evidence="3">The sequence shown here is derived from an EMBL/GenBank/DDBJ whole genome shotgun (WGS) entry which is preliminary data.</text>
</comment>
<evidence type="ECO:0000313" key="4">
    <source>
        <dbReference type="Proteomes" id="UP000647241"/>
    </source>
</evidence>
<feature type="domain" description="Glycoamylase-like" evidence="2">
    <location>
        <begin position="251"/>
        <end position="460"/>
    </location>
</feature>
<organism evidence="3 4">
    <name type="scientific">Edaphobacter dinghuensis</name>
    <dbReference type="NCBI Taxonomy" id="1560005"/>
    <lineage>
        <taxon>Bacteria</taxon>
        <taxon>Pseudomonadati</taxon>
        <taxon>Acidobacteriota</taxon>
        <taxon>Terriglobia</taxon>
        <taxon>Terriglobales</taxon>
        <taxon>Acidobacteriaceae</taxon>
        <taxon>Edaphobacter</taxon>
    </lineage>
</organism>